<keyword evidence="3" id="KW-1185">Reference proteome</keyword>
<organism evidence="2 3">
    <name type="scientific">Sphingomonas piscis</name>
    <dbReference type="NCBI Taxonomy" id="2714943"/>
    <lineage>
        <taxon>Bacteria</taxon>
        <taxon>Pseudomonadati</taxon>
        <taxon>Pseudomonadota</taxon>
        <taxon>Alphaproteobacteria</taxon>
        <taxon>Sphingomonadales</taxon>
        <taxon>Sphingomonadaceae</taxon>
        <taxon>Sphingomonas</taxon>
    </lineage>
</organism>
<dbReference type="RefSeq" id="WP_166410654.1">
    <property type="nucleotide sequence ID" value="NZ_CP049869.1"/>
</dbReference>
<dbReference type="InterPro" id="IPR032609">
    <property type="entry name" value="DUF4893"/>
</dbReference>
<evidence type="ECO:0000256" key="1">
    <source>
        <dbReference type="SAM" id="SignalP"/>
    </source>
</evidence>
<dbReference type="PROSITE" id="PS51257">
    <property type="entry name" value="PROKAR_LIPOPROTEIN"/>
    <property type="match status" value="1"/>
</dbReference>
<proteinExistence type="predicted"/>
<evidence type="ECO:0000313" key="3">
    <source>
        <dbReference type="Proteomes" id="UP000503222"/>
    </source>
</evidence>
<dbReference type="EMBL" id="CP049869">
    <property type="protein sequence ID" value="QIK78261.1"/>
    <property type="molecule type" value="Genomic_DNA"/>
</dbReference>
<dbReference type="AlphaFoldDB" id="A0A6G7YNE7"/>
<dbReference type="KEGG" id="spii:G7077_04420"/>
<reference evidence="2 3" key="1">
    <citation type="submission" date="2020-03" db="EMBL/GenBank/DDBJ databases">
        <title>Sphingomonas sp. nov., isolated from fish.</title>
        <authorList>
            <person name="Hyun D.-W."/>
            <person name="Bae J.-W."/>
        </authorList>
    </citation>
    <scope>NUCLEOTIDE SEQUENCE [LARGE SCALE GENOMIC DNA]</scope>
    <source>
        <strain evidence="2 3">HDW15B</strain>
    </source>
</reference>
<dbReference type="Pfam" id="PF16233">
    <property type="entry name" value="DUF4893"/>
    <property type="match status" value="1"/>
</dbReference>
<evidence type="ECO:0000313" key="2">
    <source>
        <dbReference type="EMBL" id="QIK78261.1"/>
    </source>
</evidence>
<feature type="chain" id="PRO_5026127664" evidence="1">
    <location>
        <begin position="19"/>
        <end position="209"/>
    </location>
</feature>
<gene>
    <name evidence="2" type="ORF">G7077_04420</name>
</gene>
<keyword evidence="1" id="KW-0732">Signal</keyword>
<protein>
    <submittedName>
        <fullName evidence="2">DUF4893 domain-containing protein</fullName>
    </submittedName>
</protein>
<accession>A0A6G7YNE7</accession>
<sequence>MRRLLPLAAFAATAGCTAATTTAPPQPVASPLPAWRSTATEDDRLRLRNWRSSFSAALAAARRSGHGAAIDREGSLLQPDSALGGGPIPAGDYRCRVIKLGARSQGLLDYVAYPYFRCRVGGSGTLQSFSKLTGSQRVYGRIYPGDTLRQVFLGTLVLGDETAAMRYGADRERDVAGLLERIGPARWRMVMPRPHFESLLDVLELVPAQ</sequence>
<dbReference type="Proteomes" id="UP000503222">
    <property type="component" value="Chromosome"/>
</dbReference>
<name>A0A6G7YNE7_9SPHN</name>
<feature type="signal peptide" evidence="1">
    <location>
        <begin position="1"/>
        <end position="18"/>
    </location>
</feature>